<accession>A0A0B1TIJ4</accession>
<dbReference type="PANTHER" id="PTHR23300">
    <property type="entry name" value="METHANETHIOL OXIDASE"/>
    <property type="match status" value="1"/>
</dbReference>
<evidence type="ECO:0000313" key="4">
    <source>
        <dbReference type="Proteomes" id="UP000053660"/>
    </source>
</evidence>
<evidence type="ECO:0000256" key="2">
    <source>
        <dbReference type="ARBA" id="ARBA00023266"/>
    </source>
</evidence>
<keyword evidence="4" id="KW-1185">Reference proteome</keyword>
<dbReference type="Pfam" id="PF05694">
    <property type="entry name" value="SBP56"/>
    <property type="match status" value="1"/>
</dbReference>
<sequence length="186" mass="20805">MSCAKTKCCGPGYASPKEAMDGPREKVLFVKCPHTKAGGHDMLAAIDVDPTSETYLSVLSRVDFPHESDEVHHSGWNTCSSCFGNASLKRTHLILPCLNSDRIYIVNVENERDMRLEVTIEPELLHEYNISFPHTAHCLADGDIMISMLGDAEGNNKDKPRDYDSIYFVSVRLLLQNMISIRAMDD</sequence>
<dbReference type="EMBL" id="KN549463">
    <property type="protein sequence ID" value="KHJ97383.1"/>
    <property type="molecule type" value="Genomic_DNA"/>
</dbReference>
<dbReference type="PANTHER" id="PTHR23300:SF0">
    <property type="entry name" value="METHANETHIOL OXIDASE"/>
    <property type="match status" value="1"/>
</dbReference>
<gene>
    <name evidence="3" type="ORF">OESDEN_02646</name>
</gene>
<evidence type="ECO:0000256" key="1">
    <source>
        <dbReference type="ARBA" id="ARBA00005606"/>
    </source>
</evidence>
<protein>
    <recommendedName>
        <fullName evidence="5">Selenium binding protein</fullName>
    </recommendedName>
</protein>
<dbReference type="Proteomes" id="UP000053660">
    <property type="component" value="Unassembled WGS sequence"/>
</dbReference>
<name>A0A0B1TIJ4_OESDE</name>
<dbReference type="InterPro" id="IPR008826">
    <property type="entry name" value="Se-bd"/>
</dbReference>
<keyword evidence="2" id="KW-0711">Selenium</keyword>
<dbReference type="AlphaFoldDB" id="A0A0B1TIJ4"/>
<dbReference type="OrthoDB" id="10252446at2759"/>
<organism evidence="3 4">
    <name type="scientific">Oesophagostomum dentatum</name>
    <name type="common">Nodular worm</name>
    <dbReference type="NCBI Taxonomy" id="61180"/>
    <lineage>
        <taxon>Eukaryota</taxon>
        <taxon>Metazoa</taxon>
        <taxon>Ecdysozoa</taxon>
        <taxon>Nematoda</taxon>
        <taxon>Chromadorea</taxon>
        <taxon>Rhabditida</taxon>
        <taxon>Rhabditina</taxon>
        <taxon>Rhabditomorpha</taxon>
        <taxon>Strongyloidea</taxon>
        <taxon>Strongylidae</taxon>
        <taxon>Oesophagostomum</taxon>
    </lineage>
</organism>
<reference evidence="3 4" key="1">
    <citation type="submission" date="2014-03" db="EMBL/GenBank/DDBJ databases">
        <title>Draft genome of the hookworm Oesophagostomum dentatum.</title>
        <authorList>
            <person name="Mitreva M."/>
        </authorList>
    </citation>
    <scope>NUCLEOTIDE SEQUENCE [LARGE SCALE GENOMIC DNA]</scope>
    <source>
        <strain evidence="3 4">OD-Hann</strain>
    </source>
</reference>
<evidence type="ECO:0008006" key="5">
    <source>
        <dbReference type="Google" id="ProtNLM"/>
    </source>
</evidence>
<dbReference type="GO" id="GO:0008430">
    <property type="term" value="F:selenium binding"/>
    <property type="evidence" value="ECO:0007669"/>
    <property type="project" value="InterPro"/>
</dbReference>
<proteinExistence type="inferred from homology"/>
<comment type="similarity">
    <text evidence="1">Belongs to the selenium-binding protein family.</text>
</comment>
<evidence type="ECO:0000313" key="3">
    <source>
        <dbReference type="EMBL" id="KHJ97383.1"/>
    </source>
</evidence>